<feature type="non-terminal residue" evidence="1">
    <location>
        <position position="135"/>
    </location>
</feature>
<sequence>GGPGVAIPESDVVGVEEVSGPHGDVCRRGVLLEFELTPSGRILHPGDDELLHDLSVPYRINPFFGIEEERRHHLTGAADDTQDHHGGWELCGEDHRNLFSLLGKPPVLLDVVASVDSPVFLVREEDDSSSMALQV</sequence>
<reference evidence="1" key="1">
    <citation type="submission" date="2014-05" db="EMBL/GenBank/DDBJ databases">
        <authorList>
            <person name="Chronopoulou M."/>
        </authorList>
    </citation>
    <scope>NUCLEOTIDE SEQUENCE</scope>
    <source>
        <tissue evidence="1">Whole organism</tissue>
    </source>
</reference>
<organism evidence="1">
    <name type="scientific">Lepeophtheirus salmonis</name>
    <name type="common">Salmon louse</name>
    <name type="synonym">Caligus salmonis</name>
    <dbReference type="NCBI Taxonomy" id="72036"/>
    <lineage>
        <taxon>Eukaryota</taxon>
        <taxon>Metazoa</taxon>
        <taxon>Ecdysozoa</taxon>
        <taxon>Arthropoda</taxon>
        <taxon>Crustacea</taxon>
        <taxon>Multicrustacea</taxon>
        <taxon>Hexanauplia</taxon>
        <taxon>Copepoda</taxon>
        <taxon>Siphonostomatoida</taxon>
        <taxon>Caligidae</taxon>
        <taxon>Lepeophtheirus</taxon>
    </lineage>
</organism>
<dbReference type="EMBL" id="HACA01031927">
    <property type="protein sequence ID" value="CDW49288.1"/>
    <property type="molecule type" value="Transcribed_RNA"/>
</dbReference>
<proteinExistence type="predicted"/>
<dbReference type="AlphaFoldDB" id="A0A0K2VFJ7"/>
<evidence type="ECO:0000313" key="1">
    <source>
        <dbReference type="EMBL" id="CDW49288.1"/>
    </source>
</evidence>
<name>A0A0K2VFJ7_LEPSM</name>
<feature type="non-terminal residue" evidence="1">
    <location>
        <position position="1"/>
    </location>
</feature>
<protein>
    <submittedName>
        <fullName evidence="1">Uncharacterized protein</fullName>
    </submittedName>
</protein>
<accession>A0A0K2VFJ7</accession>